<evidence type="ECO:0000313" key="5">
    <source>
        <dbReference type="Proteomes" id="UP000051952"/>
    </source>
</evidence>
<accession>A0A0S4J5P0</accession>
<name>A0A0S4J5P0_BODSA</name>
<keyword evidence="5" id="KW-1185">Reference proteome</keyword>
<feature type="non-terminal residue" evidence="4">
    <location>
        <position position="1"/>
    </location>
</feature>
<evidence type="ECO:0000313" key="4">
    <source>
        <dbReference type="EMBL" id="CUG86490.1"/>
    </source>
</evidence>
<evidence type="ECO:0000259" key="3">
    <source>
        <dbReference type="Pfam" id="PF16016"/>
    </source>
</evidence>
<keyword evidence="2" id="KW-0472">Membrane</keyword>
<protein>
    <recommendedName>
        <fullName evidence="3">VASt domain-containing protein</fullName>
    </recommendedName>
</protein>
<dbReference type="OrthoDB" id="251286at2759"/>
<feature type="domain" description="VASt" evidence="3">
    <location>
        <begin position="134"/>
        <end position="277"/>
    </location>
</feature>
<gene>
    <name evidence="4" type="ORF">BSAL_93400</name>
</gene>
<reference evidence="5" key="1">
    <citation type="submission" date="2015-09" db="EMBL/GenBank/DDBJ databases">
        <authorList>
            <consortium name="Pathogen Informatics"/>
        </authorList>
    </citation>
    <scope>NUCLEOTIDE SEQUENCE [LARGE SCALE GENOMIC DNA]</scope>
    <source>
        <strain evidence="5">Lake Konstanz</strain>
    </source>
</reference>
<comment type="subcellular location">
    <subcellularLocation>
        <location evidence="1">Membrane</location>
    </subcellularLocation>
</comment>
<dbReference type="VEuPathDB" id="TriTrypDB:BSAL_93400"/>
<dbReference type="EMBL" id="CYKH01001314">
    <property type="protein sequence ID" value="CUG86490.1"/>
    <property type="molecule type" value="Genomic_DNA"/>
</dbReference>
<evidence type="ECO:0000256" key="1">
    <source>
        <dbReference type="ARBA" id="ARBA00004370"/>
    </source>
</evidence>
<proteinExistence type="predicted"/>
<dbReference type="AlphaFoldDB" id="A0A0S4J5P0"/>
<sequence>EVVKKPRVFCFVRSKDKLKGNVDRVDSSTSFAASVVSAATEDAASPVAGDSAIVTSTPAAIIVKPVPVVKVASAPAPSAFRTSLVQASYESLPTADSIDTFSKVATDFGTGLSDVGKFLAKQIIPDVPFPTGVTIFDVFKAMFDDDTTLLDAYHVQRQDAGMVWEPWRAPIAGSPRSSGQRKISCTTIIRAVMAKQCDFTEFQRFTFAMIHGEPHLLVQLSGQAVGVMFSDSFRAETLLVFSQPSVTEPVVSMRTYGYIQFLRSVWVKNKILNTALDVEMPECYRKLSAMGIAKVKEIPRVVIGKAGDAQGEVVAVAAPEGALAVAAAPPVVVALPAVSVVPSSPLAGVPSTAFAAVAISPSPSNPMLKQLQAGLCGIAILYLLKALWATFWFDCESALLSTGVNAPV</sequence>
<organism evidence="4 5">
    <name type="scientific">Bodo saltans</name>
    <name type="common">Flagellated protozoan</name>
    <dbReference type="NCBI Taxonomy" id="75058"/>
    <lineage>
        <taxon>Eukaryota</taxon>
        <taxon>Discoba</taxon>
        <taxon>Euglenozoa</taxon>
        <taxon>Kinetoplastea</taxon>
        <taxon>Metakinetoplastina</taxon>
        <taxon>Eubodonida</taxon>
        <taxon>Bodonidae</taxon>
        <taxon>Bodo</taxon>
    </lineage>
</organism>
<dbReference type="InterPro" id="IPR031968">
    <property type="entry name" value="VASt"/>
</dbReference>
<feature type="non-terminal residue" evidence="4">
    <location>
        <position position="408"/>
    </location>
</feature>
<dbReference type="Proteomes" id="UP000051952">
    <property type="component" value="Unassembled WGS sequence"/>
</dbReference>
<dbReference type="Pfam" id="PF16016">
    <property type="entry name" value="VASt"/>
    <property type="match status" value="1"/>
</dbReference>
<dbReference type="GO" id="GO:0016020">
    <property type="term" value="C:membrane"/>
    <property type="evidence" value="ECO:0007669"/>
    <property type="project" value="UniProtKB-SubCell"/>
</dbReference>
<evidence type="ECO:0000256" key="2">
    <source>
        <dbReference type="ARBA" id="ARBA00023136"/>
    </source>
</evidence>